<dbReference type="Gene3D" id="2.30.40.10">
    <property type="entry name" value="Urease, subunit C, domain 1"/>
    <property type="match status" value="1"/>
</dbReference>
<dbReference type="PROSITE" id="PS51318">
    <property type="entry name" value="TAT"/>
    <property type="match status" value="1"/>
</dbReference>
<dbReference type="Pfam" id="PF01979">
    <property type="entry name" value="Amidohydro_1"/>
    <property type="match status" value="1"/>
</dbReference>
<evidence type="ECO:0000256" key="1">
    <source>
        <dbReference type="ARBA" id="ARBA00006745"/>
    </source>
</evidence>
<feature type="domain" description="Amidohydrolase-related" evidence="3">
    <location>
        <begin position="109"/>
        <end position="465"/>
    </location>
</feature>
<accession>A0ABX7BB01</accession>
<protein>
    <submittedName>
        <fullName evidence="4">Amidohydrolase family protein</fullName>
    </submittedName>
</protein>
<dbReference type="InterPro" id="IPR011059">
    <property type="entry name" value="Metal-dep_hydrolase_composite"/>
</dbReference>
<dbReference type="PANTHER" id="PTHR43794:SF11">
    <property type="entry name" value="AMIDOHYDROLASE-RELATED DOMAIN-CONTAINING PROTEIN"/>
    <property type="match status" value="1"/>
</dbReference>
<organism evidence="4 5">
    <name type="scientific">Skermanella cutis</name>
    <dbReference type="NCBI Taxonomy" id="2775420"/>
    <lineage>
        <taxon>Bacteria</taxon>
        <taxon>Pseudomonadati</taxon>
        <taxon>Pseudomonadota</taxon>
        <taxon>Alphaproteobacteria</taxon>
        <taxon>Rhodospirillales</taxon>
        <taxon>Azospirillaceae</taxon>
        <taxon>Skermanella</taxon>
    </lineage>
</organism>
<keyword evidence="5" id="KW-1185">Reference proteome</keyword>
<keyword evidence="2" id="KW-0378">Hydrolase</keyword>
<dbReference type="NCBIfam" id="NF006056">
    <property type="entry name" value="PRK08204.1"/>
    <property type="match status" value="1"/>
</dbReference>
<dbReference type="PANTHER" id="PTHR43794">
    <property type="entry name" value="AMINOHYDROLASE SSNA-RELATED"/>
    <property type="match status" value="1"/>
</dbReference>
<dbReference type="InterPro" id="IPR006311">
    <property type="entry name" value="TAT_signal"/>
</dbReference>
<sequence>MHCDCCSFPDPRRLAVSRRSFLGGIALGTALMPFRSALAQTGTAGSGQLLHQSPRRGEFIIRGAHVLTPDAGAGDVAEGDVHVRDGVIVAVGKDLEAPSAETIEGAGFIVAPGFVDTHWHMWTSLMRNMATGTQGNGYFQVVSKVGAAFDPEDMYIATLLSAAEAIDAGITTVHDWCHNIRTPRHARSGLQALADSGVRGRFSYGPYRPLSPQQPLDVADFTRLHDQWQEFGNDGLLSLGLGWRGVQAVERDGGESRIVPVEPAVYRADYDAARERGLPITLHANSTPADHGHVAALDRLGLLHEGFQIVHATHASPAEIAMLADRKAVLTVSPYSEMTIGYGVPPIKAFLDGGVTTGLSVDTTPLTGRADMLEVMKITHNLYNGQAEREAGMTARRALELGTLEGARSLGLSDRVGSIAAGKRADLVMIATGGLHAAPTTDIAHLMVHSARPADIDMVMVDGRILKRNGRLTAIDTAELVRRATEASLKVRDRAAG</sequence>
<evidence type="ECO:0000313" key="5">
    <source>
        <dbReference type="Proteomes" id="UP000595197"/>
    </source>
</evidence>
<dbReference type="InterPro" id="IPR032466">
    <property type="entry name" value="Metal_Hydrolase"/>
</dbReference>
<dbReference type="Proteomes" id="UP000595197">
    <property type="component" value="Chromosome"/>
</dbReference>
<evidence type="ECO:0000313" key="4">
    <source>
        <dbReference type="EMBL" id="QQP91298.1"/>
    </source>
</evidence>
<evidence type="ECO:0000259" key="3">
    <source>
        <dbReference type="Pfam" id="PF01979"/>
    </source>
</evidence>
<evidence type="ECO:0000256" key="2">
    <source>
        <dbReference type="ARBA" id="ARBA00022801"/>
    </source>
</evidence>
<dbReference type="SUPFAM" id="SSF51338">
    <property type="entry name" value="Composite domain of metallo-dependent hydrolases"/>
    <property type="match status" value="1"/>
</dbReference>
<gene>
    <name evidence="4" type="ORF">IGS68_08870</name>
</gene>
<proteinExistence type="inferred from homology"/>
<name>A0ABX7BB01_9PROT</name>
<dbReference type="Gene3D" id="3.20.20.140">
    <property type="entry name" value="Metal-dependent hydrolases"/>
    <property type="match status" value="1"/>
</dbReference>
<comment type="similarity">
    <text evidence="1">Belongs to the metallo-dependent hydrolases superfamily. ATZ/TRZ family.</text>
</comment>
<dbReference type="EMBL" id="CP067420">
    <property type="protein sequence ID" value="QQP91298.1"/>
    <property type="molecule type" value="Genomic_DNA"/>
</dbReference>
<dbReference type="RefSeq" id="WP_201079059.1">
    <property type="nucleotide sequence ID" value="NZ_CP067420.1"/>
</dbReference>
<dbReference type="SUPFAM" id="SSF51556">
    <property type="entry name" value="Metallo-dependent hydrolases"/>
    <property type="match status" value="1"/>
</dbReference>
<dbReference type="InterPro" id="IPR006680">
    <property type="entry name" value="Amidohydro-rel"/>
</dbReference>
<dbReference type="InterPro" id="IPR050287">
    <property type="entry name" value="MTA/SAH_deaminase"/>
</dbReference>
<reference evidence="4" key="1">
    <citation type="submission" date="2021-02" db="EMBL/GenBank/DDBJ databases">
        <title>Skermanella TT6 skin isolate.</title>
        <authorList>
            <person name="Lee K."/>
            <person name="Ganzorig M."/>
        </authorList>
    </citation>
    <scope>NUCLEOTIDE SEQUENCE</scope>
    <source>
        <strain evidence="4">TT6</strain>
    </source>
</reference>